<feature type="transmembrane region" description="Helical" evidence="7">
    <location>
        <begin position="323"/>
        <end position="345"/>
    </location>
</feature>
<feature type="transmembrane region" description="Helical" evidence="7">
    <location>
        <begin position="12"/>
        <end position="28"/>
    </location>
</feature>
<feature type="transmembrane region" description="Helical" evidence="7">
    <location>
        <begin position="164"/>
        <end position="182"/>
    </location>
</feature>
<dbReference type="RefSeq" id="WP_175533058.1">
    <property type="nucleotide sequence ID" value="NZ_FOMT01000007.1"/>
</dbReference>
<dbReference type="AlphaFoldDB" id="A0A1I2HG57"/>
<dbReference type="Pfam" id="PF01757">
    <property type="entry name" value="Acyl_transf_3"/>
    <property type="match status" value="1"/>
</dbReference>
<evidence type="ECO:0000256" key="2">
    <source>
        <dbReference type="ARBA" id="ARBA00007400"/>
    </source>
</evidence>
<dbReference type="GO" id="GO:0009246">
    <property type="term" value="P:enterobacterial common antigen biosynthetic process"/>
    <property type="evidence" value="ECO:0007669"/>
    <property type="project" value="TreeGrafter"/>
</dbReference>
<dbReference type="EMBL" id="FOMT01000007">
    <property type="protein sequence ID" value="SFF28518.1"/>
    <property type="molecule type" value="Genomic_DNA"/>
</dbReference>
<feature type="domain" description="Acyltransferase 3" evidence="8">
    <location>
        <begin position="14"/>
        <end position="342"/>
    </location>
</feature>
<evidence type="ECO:0000259" key="8">
    <source>
        <dbReference type="Pfam" id="PF01757"/>
    </source>
</evidence>
<evidence type="ECO:0000256" key="7">
    <source>
        <dbReference type="SAM" id="Phobius"/>
    </source>
</evidence>
<evidence type="ECO:0000256" key="4">
    <source>
        <dbReference type="ARBA" id="ARBA00022692"/>
    </source>
</evidence>
<dbReference type="Proteomes" id="UP000198855">
    <property type="component" value="Unassembled WGS sequence"/>
</dbReference>
<feature type="transmembrane region" description="Helical" evidence="7">
    <location>
        <begin position="194"/>
        <end position="212"/>
    </location>
</feature>
<accession>A0A1I2HG57</accession>
<dbReference type="InterPro" id="IPR002656">
    <property type="entry name" value="Acyl_transf_3_dom"/>
</dbReference>
<feature type="transmembrane region" description="Helical" evidence="7">
    <location>
        <begin position="233"/>
        <end position="252"/>
    </location>
</feature>
<evidence type="ECO:0000313" key="9">
    <source>
        <dbReference type="EMBL" id="SFF28518.1"/>
    </source>
</evidence>
<reference evidence="10" key="1">
    <citation type="submission" date="2016-10" db="EMBL/GenBank/DDBJ databases">
        <authorList>
            <person name="Varghese N."/>
            <person name="Submissions S."/>
        </authorList>
    </citation>
    <scope>NUCLEOTIDE SEQUENCE [LARGE SCALE GENOMIC DNA]</scope>
    <source>
        <strain evidence="10">CGMCC 1.10784</strain>
    </source>
</reference>
<dbReference type="PANTHER" id="PTHR40074">
    <property type="entry name" value="O-ACETYLTRANSFERASE WECH"/>
    <property type="match status" value="1"/>
</dbReference>
<dbReference type="GO" id="GO:0016413">
    <property type="term" value="F:O-acetyltransferase activity"/>
    <property type="evidence" value="ECO:0007669"/>
    <property type="project" value="TreeGrafter"/>
</dbReference>
<organism evidence="9 10">
    <name type="scientific">Paenibacillus catalpae</name>
    <dbReference type="NCBI Taxonomy" id="1045775"/>
    <lineage>
        <taxon>Bacteria</taxon>
        <taxon>Bacillati</taxon>
        <taxon>Bacillota</taxon>
        <taxon>Bacilli</taxon>
        <taxon>Bacillales</taxon>
        <taxon>Paenibacillaceae</taxon>
        <taxon>Paenibacillus</taxon>
    </lineage>
</organism>
<comment type="similarity">
    <text evidence="2">Belongs to the acyltransferase 3 family.</text>
</comment>
<dbReference type="GO" id="GO:0005886">
    <property type="term" value="C:plasma membrane"/>
    <property type="evidence" value="ECO:0007669"/>
    <property type="project" value="UniProtKB-SubCell"/>
</dbReference>
<gene>
    <name evidence="9" type="ORF">SAMN05216378_5782</name>
</gene>
<evidence type="ECO:0000256" key="3">
    <source>
        <dbReference type="ARBA" id="ARBA00022475"/>
    </source>
</evidence>
<evidence type="ECO:0000256" key="1">
    <source>
        <dbReference type="ARBA" id="ARBA00004651"/>
    </source>
</evidence>
<comment type="subcellular location">
    <subcellularLocation>
        <location evidence="1">Cell membrane</location>
        <topology evidence="1">Multi-pass membrane protein</topology>
    </subcellularLocation>
</comment>
<keyword evidence="9" id="KW-0808">Transferase</keyword>
<name>A0A1I2HG57_9BACL</name>
<keyword evidence="3" id="KW-1003">Cell membrane</keyword>
<evidence type="ECO:0000313" key="10">
    <source>
        <dbReference type="Proteomes" id="UP000198855"/>
    </source>
</evidence>
<protein>
    <submittedName>
        <fullName evidence="9">Membrane-bound acyltransferase YfiQ, involved in biofilm formation</fullName>
    </submittedName>
</protein>
<dbReference type="STRING" id="1045775.SAMN05216378_5782"/>
<keyword evidence="4 7" id="KW-0812">Transmembrane</keyword>
<feature type="transmembrane region" description="Helical" evidence="7">
    <location>
        <begin position="292"/>
        <end position="311"/>
    </location>
</feature>
<proteinExistence type="inferred from homology"/>
<keyword evidence="6 7" id="KW-0472">Membrane</keyword>
<evidence type="ECO:0000256" key="6">
    <source>
        <dbReference type="ARBA" id="ARBA00023136"/>
    </source>
</evidence>
<feature type="transmembrane region" description="Helical" evidence="7">
    <location>
        <begin position="93"/>
        <end position="113"/>
    </location>
</feature>
<keyword evidence="10" id="KW-1185">Reference proteome</keyword>
<feature type="transmembrane region" description="Helical" evidence="7">
    <location>
        <begin position="48"/>
        <end position="72"/>
    </location>
</feature>
<keyword evidence="5 7" id="KW-1133">Transmembrane helix</keyword>
<feature type="transmembrane region" description="Helical" evidence="7">
    <location>
        <begin position="133"/>
        <end position="152"/>
    </location>
</feature>
<keyword evidence="9" id="KW-0012">Acyltransferase</keyword>
<feature type="transmembrane region" description="Helical" evidence="7">
    <location>
        <begin position="264"/>
        <end position="280"/>
    </location>
</feature>
<sequence>MKDSSKVIKEMFMLRSIACLGIVLFNSLDTAITHFNLSESAGHSVTPAIIHMIQMLLLFSTPMFIFISELIISKSYRDGVPPDFLKKRAKFILIPYLAMAFLFSIIDVNIDHAVPTFKLYLYELAKNFLLADFFGYFLLVVFQFYLLHILFARWISRRFSMRSVLICSIGANVLYLAIFNLIDLESLPFGNYYIISFLNKVPAIAWLGYFSIAFYCGRNFEAFIEMLGRQIKWVIAFVILSAAAMLILNQAGIMDRVYSKRFDVLFYTIGIIFIMVHYSKKLTRVPVVLVKVSQYSFGIFLLTRFYMYGVSQLAPAQYSLPNLLLFVVIAFAVAVFGSIAVTHLLNKIRFGPLITGRIGIGIQQQKPEKQIMKASGRRVGKFD</sequence>
<evidence type="ECO:0000256" key="5">
    <source>
        <dbReference type="ARBA" id="ARBA00022989"/>
    </source>
</evidence>
<dbReference type="PANTHER" id="PTHR40074:SF2">
    <property type="entry name" value="O-ACETYLTRANSFERASE WECH"/>
    <property type="match status" value="1"/>
</dbReference>